<accession>A0A9Q8LE12</accession>
<dbReference type="PANTHER" id="PTHR42085">
    <property type="entry name" value="F-BOX DOMAIN-CONTAINING PROTEIN"/>
    <property type="match status" value="1"/>
</dbReference>
<organism evidence="1 2">
    <name type="scientific">Passalora fulva</name>
    <name type="common">Tomato leaf mold</name>
    <name type="synonym">Cladosporium fulvum</name>
    <dbReference type="NCBI Taxonomy" id="5499"/>
    <lineage>
        <taxon>Eukaryota</taxon>
        <taxon>Fungi</taxon>
        <taxon>Dikarya</taxon>
        <taxon>Ascomycota</taxon>
        <taxon>Pezizomycotina</taxon>
        <taxon>Dothideomycetes</taxon>
        <taxon>Dothideomycetidae</taxon>
        <taxon>Mycosphaerellales</taxon>
        <taxon>Mycosphaerellaceae</taxon>
        <taxon>Fulvia</taxon>
    </lineage>
</organism>
<evidence type="ECO:0000313" key="1">
    <source>
        <dbReference type="EMBL" id="UJO15727.1"/>
    </source>
</evidence>
<sequence length="258" mass="29550">MNRLDSQQVDRLAPLDNAYLKLRSMLESGSFNEQAATAAHAAFNNTVDKLRGATRCRLLQLPAELRNTIYELAFTPDHHEDEDVDLFEAKPPTNALLTACSQTYNEAAQIYKEAYRKYWTTTPFRITSVQGRTGENQGSWLGAAQYTRREIIVTPTLATYEQIMSFKDLDLDHIPQFTCVDFGATPYDVCYSRWSFEGGQWYLTEWEEELDSGDIWYDTKFSDPGPFIVRGRSMAKAFLARHAATWMVRQQIGTAIRK</sequence>
<proteinExistence type="predicted"/>
<evidence type="ECO:0008006" key="3">
    <source>
        <dbReference type="Google" id="ProtNLM"/>
    </source>
</evidence>
<dbReference type="GeneID" id="71984512"/>
<gene>
    <name evidence="1" type="ORF">CLAFUR5_04634</name>
</gene>
<dbReference type="RefSeq" id="XP_047760093.1">
    <property type="nucleotide sequence ID" value="XM_047903782.1"/>
</dbReference>
<name>A0A9Q8LE12_PASFU</name>
<reference evidence="1" key="2">
    <citation type="journal article" date="2022" name="Microb. Genom.">
        <title>A chromosome-scale genome assembly of the tomato pathogen Cladosporium fulvum reveals a compartmentalized genome architecture and the presence of a dispensable chromosome.</title>
        <authorList>
            <person name="Zaccaron A.Z."/>
            <person name="Chen L.H."/>
            <person name="Samaras A."/>
            <person name="Stergiopoulos I."/>
        </authorList>
    </citation>
    <scope>NUCLEOTIDE SEQUENCE</scope>
    <source>
        <strain evidence="1">Race5_Kim</strain>
    </source>
</reference>
<keyword evidence="2" id="KW-1185">Reference proteome</keyword>
<dbReference type="OrthoDB" id="3650757at2759"/>
<dbReference type="Proteomes" id="UP000756132">
    <property type="component" value="Chromosome 4"/>
</dbReference>
<protein>
    <recommendedName>
        <fullName evidence="3">F-box domain-containing protein</fullName>
    </recommendedName>
</protein>
<evidence type="ECO:0000313" key="2">
    <source>
        <dbReference type="Proteomes" id="UP000756132"/>
    </source>
</evidence>
<reference evidence="1" key="1">
    <citation type="submission" date="2021-12" db="EMBL/GenBank/DDBJ databases">
        <authorList>
            <person name="Zaccaron A."/>
            <person name="Stergiopoulos I."/>
        </authorList>
    </citation>
    <scope>NUCLEOTIDE SEQUENCE</scope>
    <source>
        <strain evidence="1">Race5_Kim</strain>
    </source>
</reference>
<dbReference type="PANTHER" id="PTHR42085:SF1">
    <property type="entry name" value="F-BOX DOMAIN-CONTAINING PROTEIN"/>
    <property type="match status" value="1"/>
</dbReference>
<dbReference type="EMBL" id="CP090166">
    <property type="protein sequence ID" value="UJO15727.1"/>
    <property type="molecule type" value="Genomic_DNA"/>
</dbReference>
<dbReference type="InterPro" id="IPR038883">
    <property type="entry name" value="AN11006-like"/>
</dbReference>
<dbReference type="KEGG" id="ffu:CLAFUR5_04634"/>
<dbReference type="AlphaFoldDB" id="A0A9Q8LE12"/>